<comment type="similarity">
    <text evidence="3">Belongs to the HARBI1 family.</text>
</comment>
<name>A0AAN7VMX1_9COLE</name>
<dbReference type="GO" id="GO:0005634">
    <property type="term" value="C:nucleus"/>
    <property type="evidence" value="ECO:0007669"/>
    <property type="project" value="UniProtKB-SubCell"/>
</dbReference>
<evidence type="ECO:0000256" key="6">
    <source>
        <dbReference type="ARBA" id="ARBA00022801"/>
    </source>
</evidence>
<gene>
    <name evidence="9" type="ORF">RI129_002938</name>
</gene>
<comment type="subcellular location">
    <subcellularLocation>
        <location evidence="2">Nucleus</location>
    </subcellularLocation>
</comment>
<keyword evidence="6" id="KW-0378">Hydrolase</keyword>
<dbReference type="InterPro" id="IPR027806">
    <property type="entry name" value="HARBI1_dom"/>
</dbReference>
<keyword evidence="7" id="KW-0539">Nucleus</keyword>
<dbReference type="GO" id="GO:0046872">
    <property type="term" value="F:metal ion binding"/>
    <property type="evidence" value="ECO:0007669"/>
    <property type="project" value="UniProtKB-KW"/>
</dbReference>
<keyword evidence="4" id="KW-0540">Nuclease</keyword>
<sequence length="370" mass="42480">MRCNSNNPNIKTKVKKLLTLYVLLKKKENKKKVPSNRKFWVRRIFEENNRLLQGCSSNLIVEIEDNDPDKYFNFLRMSPDSFHELLEYVKARIEKLTLRYLASGDSMTSISFLFRIGINSVSRIILETCSAIWDCLKDIVLRVPSEQIWKEYADTFQTKWNFPHCIGAVDGKHVVIEAPPRSGSVYYNYKNSHSIICLFAIGDADLCFVLVDIGAPGRQSDSGIFRSNGNIMQELNLPYVLVGDEAFALSHFLMRPYPRRSNLDRRKKIFNYSAFGILSGRWRIYRRPINASIDTTIKIVQATVCLHNFLMKDKTNVDRARYSIEDCLGEESLGLVDSGRTGSNTYSTRASMIRETFATYFEGPGAVPWQ</sequence>
<keyword evidence="5" id="KW-0479">Metal-binding</keyword>
<keyword evidence="10" id="KW-1185">Reference proteome</keyword>
<evidence type="ECO:0000259" key="8">
    <source>
        <dbReference type="Pfam" id="PF13359"/>
    </source>
</evidence>
<evidence type="ECO:0000256" key="7">
    <source>
        <dbReference type="ARBA" id="ARBA00023242"/>
    </source>
</evidence>
<evidence type="ECO:0000256" key="2">
    <source>
        <dbReference type="ARBA" id="ARBA00004123"/>
    </source>
</evidence>
<evidence type="ECO:0000256" key="3">
    <source>
        <dbReference type="ARBA" id="ARBA00006958"/>
    </source>
</evidence>
<evidence type="ECO:0000256" key="1">
    <source>
        <dbReference type="ARBA" id="ARBA00001968"/>
    </source>
</evidence>
<accession>A0AAN7VMX1</accession>
<comment type="caution">
    <text evidence="9">The sequence shown here is derived from an EMBL/GenBank/DDBJ whole genome shotgun (WGS) entry which is preliminary data.</text>
</comment>
<dbReference type="PANTHER" id="PTHR22930:SF269">
    <property type="entry name" value="NUCLEASE HARBI1-LIKE PROTEIN"/>
    <property type="match status" value="1"/>
</dbReference>
<proteinExistence type="inferred from homology"/>
<protein>
    <recommendedName>
        <fullName evidence="8">DDE Tnp4 domain-containing protein</fullName>
    </recommendedName>
</protein>
<comment type="cofactor">
    <cofactor evidence="1">
        <name>a divalent metal cation</name>
        <dbReference type="ChEBI" id="CHEBI:60240"/>
    </cofactor>
</comment>
<dbReference type="GO" id="GO:0016787">
    <property type="term" value="F:hydrolase activity"/>
    <property type="evidence" value="ECO:0007669"/>
    <property type="project" value="UniProtKB-KW"/>
</dbReference>
<feature type="domain" description="DDE Tnp4" evidence="8">
    <location>
        <begin position="169"/>
        <end position="308"/>
    </location>
</feature>
<dbReference type="PANTHER" id="PTHR22930">
    <property type="match status" value="1"/>
</dbReference>
<evidence type="ECO:0000313" key="10">
    <source>
        <dbReference type="Proteomes" id="UP001329430"/>
    </source>
</evidence>
<organism evidence="9 10">
    <name type="scientific">Pyrocoelia pectoralis</name>
    <dbReference type="NCBI Taxonomy" id="417401"/>
    <lineage>
        <taxon>Eukaryota</taxon>
        <taxon>Metazoa</taxon>
        <taxon>Ecdysozoa</taxon>
        <taxon>Arthropoda</taxon>
        <taxon>Hexapoda</taxon>
        <taxon>Insecta</taxon>
        <taxon>Pterygota</taxon>
        <taxon>Neoptera</taxon>
        <taxon>Endopterygota</taxon>
        <taxon>Coleoptera</taxon>
        <taxon>Polyphaga</taxon>
        <taxon>Elateriformia</taxon>
        <taxon>Elateroidea</taxon>
        <taxon>Lampyridae</taxon>
        <taxon>Lampyrinae</taxon>
        <taxon>Pyrocoelia</taxon>
    </lineage>
</organism>
<dbReference type="InterPro" id="IPR045249">
    <property type="entry name" value="HARBI1-like"/>
</dbReference>
<evidence type="ECO:0000313" key="9">
    <source>
        <dbReference type="EMBL" id="KAK5648046.1"/>
    </source>
</evidence>
<evidence type="ECO:0000256" key="4">
    <source>
        <dbReference type="ARBA" id="ARBA00022722"/>
    </source>
</evidence>
<evidence type="ECO:0000256" key="5">
    <source>
        <dbReference type="ARBA" id="ARBA00022723"/>
    </source>
</evidence>
<dbReference type="EMBL" id="JAVRBK010000002">
    <property type="protein sequence ID" value="KAK5648046.1"/>
    <property type="molecule type" value="Genomic_DNA"/>
</dbReference>
<dbReference type="GO" id="GO:0004518">
    <property type="term" value="F:nuclease activity"/>
    <property type="evidence" value="ECO:0007669"/>
    <property type="project" value="UniProtKB-KW"/>
</dbReference>
<reference evidence="9 10" key="1">
    <citation type="journal article" date="2024" name="Insects">
        <title>An Improved Chromosome-Level Genome Assembly of the Firefly Pyrocoelia pectoralis.</title>
        <authorList>
            <person name="Fu X."/>
            <person name="Meyer-Rochow V.B."/>
            <person name="Ballantyne L."/>
            <person name="Zhu X."/>
        </authorList>
    </citation>
    <scope>NUCLEOTIDE SEQUENCE [LARGE SCALE GENOMIC DNA]</scope>
    <source>
        <strain evidence="9">XCY_ONT2</strain>
    </source>
</reference>
<dbReference type="Proteomes" id="UP001329430">
    <property type="component" value="Chromosome 2"/>
</dbReference>
<dbReference type="AlphaFoldDB" id="A0AAN7VMX1"/>
<dbReference type="Pfam" id="PF13359">
    <property type="entry name" value="DDE_Tnp_4"/>
    <property type="match status" value="1"/>
</dbReference>